<name>A0ABW2V3B4_9BACL</name>
<evidence type="ECO:0000256" key="6">
    <source>
        <dbReference type="SAM" id="MobiDB-lite"/>
    </source>
</evidence>
<evidence type="ECO:0000313" key="7">
    <source>
        <dbReference type="EMBL" id="MFC7750646.1"/>
    </source>
</evidence>
<gene>
    <name evidence="7" type="ORF">ACFQWB_12020</name>
</gene>
<dbReference type="CDD" id="cd13586">
    <property type="entry name" value="PBP2_Maltose_binding_like"/>
    <property type="match status" value="1"/>
</dbReference>
<keyword evidence="4 5" id="KW-0732">Signal</keyword>
<dbReference type="RefSeq" id="WP_138788701.1">
    <property type="nucleotide sequence ID" value="NZ_JBHTGQ010000026.1"/>
</dbReference>
<evidence type="ECO:0000313" key="8">
    <source>
        <dbReference type="Proteomes" id="UP001596528"/>
    </source>
</evidence>
<reference evidence="8" key="1">
    <citation type="journal article" date="2019" name="Int. J. Syst. Evol. Microbiol.">
        <title>The Global Catalogue of Microorganisms (GCM) 10K type strain sequencing project: providing services to taxonomists for standard genome sequencing and annotation.</title>
        <authorList>
            <consortium name="The Broad Institute Genomics Platform"/>
            <consortium name="The Broad Institute Genome Sequencing Center for Infectious Disease"/>
            <person name="Wu L."/>
            <person name="Ma J."/>
        </authorList>
    </citation>
    <scope>NUCLEOTIDE SEQUENCE [LARGE SCALE GENOMIC DNA]</scope>
    <source>
        <strain evidence="8">JCM 18657</strain>
    </source>
</reference>
<evidence type="ECO:0000256" key="2">
    <source>
        <dbReference type="ARBA" id="ARBA00022448"/>
    </source>
</evidence>
<dbReference type="InterPro" id="IPR006059">
    <property type="entry name" value="SBP"/>
</dbReference>
<comment type="similarity">
    <text evidence="1 5">Belongs to the bacterial solute-binding protein 1 family.</text>
</comment>
<dbReference type="EMBL" id="JBHTGQ010000026">
    <property type="protein sequence ID" value="MFC7750646.1"/>
    <property type="molecule type" value="Genomic_DNA"/>
</dbReference>
<keyword evidence="5" id="KW-0472">Membrane</keyword>
<sequence length="431" mass="46569">MKRTKPVLALSTALILTLTACGGSDSGSGDSSSSPSASTPAATSTPAANEELKPEAGASLVIWDSKEVRPFMEEILKQFTAKYNIPVKFEEVTHTDQATKLTTDGPAKIAADVVTLPHNDVGRVVQAGLVLPNDFFEEETKKENQPSAIQGTSYDGTLYGYPRSMETYALFYNKKLVQTPPKTYDEIIAFAKTFNDKAQNKYAFMWEIDNFYYVYSFLTAHGGYVFGKNGTDKNDIGLNNEGAVKGLQAFAKLREALPVKAADVTYDIKKGLFTGGTLALDINGPWTVGEYKKAGLDFGVAPLPLIDGKPPVSFAGIRASYVNAHSKYPNAARLLARFITTKEAQLLEYKLTGTIPANIEAGKDPALAGDATISGFAEQLKNSQPMPSIPEMNSVWEPMKAAAASVWNDGVDPKQALDNAVKQIKDLAKLK</sequence>
<keyword evidence="5" id="KW-0449">Lipoprotein</keyword>
<keyword evidence="5" id="KW-1003">Cell membrane</keyword>
<evidence type="ECO:0000256" key="4">
    <source>
        <dbReference type="ARBA" id="ARBA00022729"/>
    </source>
</evidence>
<dbReference type="InterPro" id="IPR006060">
    <property type="entry name" value="Maltose/Cyclodextrin-bd"/>
</dbReference>
<organism evidence="7 8">
    <name type="scientific">Paenibacillus thermoaerophilus</name>
    <dbReference type="NCBI Taxonomy" id="1215385"/>
    <lineage>
        <taxon>Bacteria</taxon>
        <taxon>Bacillati</taxon>
        <taxon>Bacillota</taxon>
        <taxon>Bacilli</taxon>
        <taxon>Bacillales</taxon>
        <taxon>Paenibacillaceae</taxon>
        <taxon>Paenibacillus</taxon>
    </lineage>
</organism>
<keyword evidence="3 5" id="KW-0762">Sugar transport</keyword>
<dbReference type="Pfam" id="PF13416">
    <property type="entry name" value="SBP_bac_8"/>
    <property type="match status" value="1"/>
</dbReference>
<proteinExistence type="inferred from homology"/>
<keyword evidence="2 5" id="KW-0813">Transport</keyword>
<feature type="compositionally biased region" description="Low complexity" evidence="6">
    <location>
        <begin position="27"/>
        <end position="48"/>
    </location>
</feature>
<evidence type="ECO:0000256" key="5">
    <source>
        <dbReference type="RuleBase" id="RU365005"/>
    </source>
</evidence>
<accession>A0ABW2V3B4</accession>
<dbReference type="Proteomes" id="UP001596528">
    <property type="component" value="Unassembled WGS sequence"/>
</dbReference>
<comment type="caution">
    <text evidence="7">The sequence shown here is derived from an EMBL/GenBank/DDBJ whole genome shotgun (WGS) entry which is preliminary data.</text>
</comment>
<dbReference type="PANTHER" id="PTHR30061">
    <property type="entry name" value="MALTOSE-BINDING PERIPLASMIC PROTEIN"/>
    <property type="match status" value="1"/>
</dbReference>
<feature type="signal peptide" evidence="5">
    <location>
        <begin position="1"/>
        <end position="22"/>
    </location>
</feature>
<dbReference type="SUPFAM" id="SSF53850">
    <property type="entry name" value="Periplasmic binding protein-like II"/>
    <property type="match status" value="1"/>
</dbReference>
<evidence type="ECO:0000256" key="3">
    <source>
        <dbReference type="ARBA" id="ARBA00022597"/>
    </source>
</evidence>
<keyword evidence="8" id="KW-1185">Reference proteome</keyword>
<feature type="chain" id="PRO_5044965281" description="Maltodextrin-binding protein" evidence="5">
    <location>
        <begin position="23"/>
        <end position="431"/>
    </location>
</feature>
<comment type="subcellular location">
    <subcellularLocation>
        <location evidence="5">Cell membrane</location>
        <topology evidence="5">Lipid-anchor</topology>
    </subcellularLocation>
</comment>
<dbReference type="PANTHER" id="PTHR30061:SF50">
    <property type="entry name" value="MALTOSE_MALTODEXTRIN-BINDING PERIPLASMIC PROTEIN"/>
    <property type="match status" value="1"/>
</dbReference>
<dbReference type="PROSITE" id="PS51257">
    <property type="entry name" value="PROKAR_LIPOPROTEIN"/>
    <property type="match status" value="1"/>
</dbReference>
<dbReference type="Gene3D" id="3.40.190.10">
    <property type="entry name" value="Periplasmic binding protein-like II"/>
    <property type="match status" value="2"/>
</dbReference>
<evidence type="ECO:0000256" key="1">
    <source>
        <dbReference type="ARBA" id="ARBA00008520"/>
    </source>
</evidence>
<dbReference type="PRINTS" id="PR00181">
    <property type="entry name" value="MALTOSEBP"/>
</dbReference>
<feature type="region of interest" description="Disordered" evidence="6">
    <location>
        <begin position="23"/>
        <end position="52"/>
    </location>
</feature>
<protein>
    <recommendedName>
        <fullName evidence="5">Maltodextrin-binding protein</fullName>
    </recommendedName>
</protein>